<feature type="region of interest" description="Disordered" evidence="1">
    <location>
        <begin position="282"/>
        <end position="306"/>
    </location>
</feature>
<accession>A0A1B7MY43</accession>
<keyword evidence="5" id="KW-1185">Reference proteome</keyword>
<keyword evidence="2" id="KW-0472">Membrane</keyword>
<feature type="transmembrane region" description="Helical" evidence="2">
    <location>
        <begin position="156"/>
        <end position="183"/>
    </location>
</feature>
<dbReference type="PANTHER" id="PTHR40465:SF1">
    <property type="entry name" value="DUF6534 DOMAIN-CONTAINING PROTEIN"/>
    <property type="match status" value="1"/>
</dbReference>
<protein>
    <recommendedName>
        <fullName evidence="3">DUF6534 domain-containing protein</fullName>
    </recommendedName>
</protein>
<feature type="transmembrane region" description="Helical" evidence="2">
    <location>
        <begin position="118"/>
        <end position="136"/>
    </location>
</feature>
<proteinExistence type="predicted"/>
<dbReference type="InParanoid" id="A0A1B7MY43"/>
<dbReference type="InterPro" id="IPR045339">
    <property type="entry name" value="DUF6534"/>
</dbReference>
<feature type="transmembrane region" description="Helical" evidence="2">
    <location>
        <begin position="230"/>
        <end position="250"/>
    </location>
</feature>
<feature type="transmembrane region" description="Helical" evidence="2">
    <location>
        <begin position="47"/>
        <end position="71"/>
    </location>
</feature>
<organism evidence="4 5">
    <name type="scientific">Rhizopogon vinicolor AM-OR11-026</name>
    <dbReference type="NCBI Taxonomy" id="1314800"/>
    <lineage>
        <taxon>Eukaryota</taxon>
        <taxon>Fungi</taxon>
        <taxon>Dikarya</taxon>
        <taxon>Basidiomycota</taxon>
        <taxon>Agaricomycotina</taxon>
        <taxon>Agaricomycetes</taxon>
        <taxon>Agaricomycetidae</taxon>
        <taxon>Boletales</taxon>
        <taxon>Suillineae</taxon>
        <taxon>Rhizopogonaceae</taxon>
        <taxon>Rhizopogon</taxon>
    </lineage>
</organism>
<dbReference type="EMBL" id="KV448350">
    <property type="protein sequence ID" value="OAX37471.1"/>
    <property type="molecule type" value="Genomic_DNA"/>
</dbReference>
<feature type="domain" description="DUF6534" evidence="3">
    <location>
        <begin position="168"/>
        <end position="254"/>
    </location>
</feature>
<feature type="transmembrane region" description="Helical" evidence="2">
    <location>
        <begin position="83"/>
        <end position="106"/>
    </location>
</feature>
<name>A0A1B7MY43_9AGAM</name>
<dbReference type="PANTHER" id="PTHR40465">
    <property type="entry name" value="CHROMOSOME 1, WHOLE GENOME SHOTGUN SEQUENCE"/>
    <property type="match status" value="1"/>
</dbReference>
<feature type="transmembrane region" description="Helical" evidence="2">
    <location>
        <begin position="12"/>
        <end position="35"/>
    </location>
</feature>
<evidence type="ECO:0000256" key="1">
    <source>
        <dbReference type="SAM" id="MobiDB-lite"/>
    </source>
</evidence>
<evidence type="ECO:0000259" key="3">
    <source>
        <dbReference type="Pfam" id="PF20152"/>
    </source>
</evidence>
<evidence type="ECO:0000313" key="5">
    <source>
        <dbReference type="Proteomes" id="UP000092154"/>
    </source>
</evidence>
<keyword evidence="2" id="KW-0812">Transmembrane</keyword>
<evidence type="ECO:0000256" key="2">
    <source>
        <dbReference type="SAM" id="Phobius"/>
    </source>
</evidence>
<feature type="transmembrane region" description="Helical" evidence="2">
    <location>
        <begin position="195"/>
        <end position="224"/>
    </location>
</feature>
<keyword evidence="2" id="KW-1133">Transmembrane helix</keyword>
<reference evidence="4 5" key="1">
    <citation type="submission" date="2016-06" db="EMBL/GenBank/DDBJ databases">
        <title>Comparative genomics of the ectomycorrhizal sister species Rhizopogon vinicolor and Rhizopogon vesiculosus (Basidiomycota: Boletales) reveals a divergence of the mating type B locus.</title>
        <authorList>
            <consortium name="DOE Joint Genome Institute"/>
            <person name="Mujic A.B."/>
            <person name="Kuo A."/>
            <person name="Tritt A."/>
            <person name="Lipzen A."/>
            <person name="Chen C."/>
            <person name="Johnson J."/>
            <person name="Sharma A."/>
            <person name="Barry K."/>
            <person name="Grigoriev I.V."/>
            <person name="Spatafora J.W."/>
        </authorList>
    </citation>
    <scope>NUCLEOTIDE SEQUENCE [LARGE SCALE GENOMIC DNA]</scope>
    <source>
        <strain evidence="4 5">AM-OR11-026</strain>
    </source>
</reference>
<dbReference type="Pfam" id="PF20152">
    <property type="entry name" value="DUF6534"/>
    <property type="match status" value="1"/>
</dbReference>
<dbReference type="STRING" id="1314800.A0A1B7MY43"/>
<gene>
    <name evidence="4" type="ORF">K503DRAFT_771470</name>
</gene>
<sequence length="329" mass="35733">MVEVNIQDTFGAGFIGGMIAAIMYGITTLQTYLYYVYFPTDSHSLKFLVALIWVLDTLHVSFMCHALYHYLVSSFGDADALTTAIWSLVGSLGLNLCMAVIVQTYFTFRISHLTRSSIRWWLTCGIMVVVFAHFGFGLETVVLMFEKKEFSALQQITLYAATPFAIAAVLSDVCITIALCVLLHGNRSPIIETNALVNTLIVYAINRCLLTSVVAVAEVIAFAISPASLWFIAIDFVIGKLYANSFLASLNSRSALRGRSHTHSEGTSFRVNTINLSGLGSGTGTSSEGDSHAGAQNKPPNVLRGAHVKTNSVGDRSLHEMGNLDKGEV</sequence>
<dbReference type="OrthoDB" id="2664626at2759"/>
<evidence type="ECO:0000313" key="4">
    <source>
        <dbReference type="EMBL" id="OAX37471.1"/>
    </source>
</evidence>
<dbReference type="Proteomes" id="UP000092154">
    <property type="component" value="Unassembled WGS sequence"/>
</dbReference>
<dbReference type="AlphaFoldDB" id="A0A1B7MY43"/>